<gene>
    <name evidence="2" type="ORF">G6047_01795</name>
</gene>
<name>A0A972FSJ5_9FLAO</name>
<keyword evidence="3" id="KW-1185">Reference proteome</keyword>
<evidence type="ECO:0000313" key="2">
    <source>
        <dbReference type="EMBL" id="NMH26750.1"/>
    </source>
</evidence>
<keyword evidence="1" id="KW-1133">Transmembrane helix</keyword>
<sequence>MSHQLLFQLQSGNPEDEEFNLFLFAILMTGVIMVCLCFIVALILIALAIVVILGLIGIGALSASVIVGLSQKSLTKGFKTFVIVFSTLTSGVIAAFGFWGINSITHWWSTKMALLTGLGIGLVGGFAIGFIIAYLIRKLSNFIKLKLEKRKRLREKTVE</sequence>
<evidence type="ECO:0000256" key="1">
    <source>
        <dbReference type="SAM" id="Phobius"/>
    </source>
</evidence>
<dbReference type="EMBL" id="JAAMPU010000096">
    <property type="protein sequence ID" value="NMH26750.1"/>
    <property type="molecule type" value="Genomic_DNA"/>
</dbReference>
<dbReference type="RefSeq" id="WP_169525759.1">
    <property type="nucleotide sequence ID" value="NZ_JAAMPU010000096.1"/>
</dbReference>
<protein>
    <submittedName>
        <fullName evidence="2">Uncharacterized protein</fullName>
    </submittedName>
</protein>
<accession>A0A972FSJ5</accession>
<feature type="transmembrane region" description="Helical" evidence="1">
    <location>
        <begin position="81"/>
        <end position="101"/>
    </location>
</feature>
<feature type="transmembrane region" description="Helical" evidence="1">
    <location>
        <begin position="49"/>
        <end position="69"/>
    </location>
</feature>
<feature type="transmembrane region" description="Helical" evidence="1">
    <location>
        <begin position="113"/>
        <end position="136"/>
    </location>
</feature>
<feature type="transmembrane region" description="Helical" evidence="1">
    <location>
        <begin position="21"/>
        <end position="43"/>
    </location>
</feature>
<comment type="caution">
    <text evidence="2">The sequence shown here is derived from an EMBL/GenBank/DDBJ whole genome shotgun (WGS) entry which is preliminary data.</text>
</comment>
<reference evidence="2" key="1">
    <citation type="submission" date="2020-02" db="EMBL/GenBank/DDBJ databases">
        <title>Flavobacterium sp. genome.</title>
        <authorList>
            <person name="Jung H.S."/>
            <person name="Baek J.H."/>
            <person name="Jeon C.O."/>
        </authorList>
    </citation>
    <scope>NUCLEOTIDE SEQUENCE</scope>
    <source>
        <strain evidence="2">SE-s28</strain>
    </source>
</reference>
<keyword evidence="1" id="KW-0812">Transmembrane</keyword>
<evidence type="ECO:0000313" key="3">
    <source>
        <dbReference type="Proteomes" id="UP000712080"/>
    </source>
</evidence>
<proteinExistence type="predicted"/>
<keyword evidence="1" id="KW-0472">Membrane</keyword>
<dbReference type="AlphaFoldDB" id="A0A972FSJ5"/>
<dbReference type="Proteomes" id="UP000712080">
    <property type="component" value="Unassembled WGS sequence"/>
</dbReference>
<organism evidence="2 3">
    <name type="scientific">Flavobacterium silvaticum</name>
    <dbReference type="NCBI Taxonomy" id="1852020"/>
    <lineage>
        <taxon>Bacteria</taxon>
        <taxon>Pseudomonadati</taxon>
        <taxon>Bacteroidota</taxon>
        <taxon>Flavobacteriia</taxon>
        <taxon>Flavobacteriales</taxon>
        <taxon>Flavobacteriaceae</taxon>
        <taxon>Flavobacterium</taxon>
    </lineage>
</organism>